<dbReference type="RefSeq" id="XP_007763690.1">
    <property type="nucleotide sequence ID" value="XM_007765500.1"/>
</dbReference>
<protein>
    <submittedName>
        <fullName evidence="3">Uncharacterized protein</fullName>
    </submittedName>
</protein>
<feature type="compositionally biased region" description="Basic residues" evidence="1">
    <location>
        <begin position="299"/>
        <end position="309"/>
    </location>
</feature>
<keyword evidence="2" id="KW-0812">Transmembrane</keyword>
<organism evidence="3 4">
    <name type="scientific">Coniophora puteana (strain RWD-64-598)</name>
    <name type="common">Brown rot fungus</name>
    <dbReference type="NCBI Taxonomy" id="741705"/>
    <lineage>
        <taxon>Eukaryota</taxon>
        <taxon>Fungi</taxon>
        <taxon>Dikarya</taxon>
        <taxon>Basidiomycota</taxon>
        <taxon>Agaricomycotina</taxon>
        <taxon>Agaricomycetes</taxon>
        <taxon>Agaricomycetidae</taxon>
        <taxon>Boletales</taxon>
        <taxon>Coniophorineae</taxon>
        <taxon>Coniophoraceae</taxon>
        <taxon>Coniophora</taxon>
    </lineage>
</organism>
<evidence type="ECO:0000256" key="2">
    <source>
        <dbReference type="SAM" id="Phobius"/>
    </source>
</evidence>
<proteinExistence type="predicted"/>
<evidence type="ECO:0000313" key="3">
    <source>
        <dbReference type="EMBL" id="EIW87085.1"/>
    </source>
</evidence>
<comment type="caution">
    <text evidence="3">The sequence shown here is derived from an EMBL/GenBank/DDBJ whole genome shotgun (WGS) entry which is preliminary data.</text>
</comment>
<evidence type="ECO:0000313" key="4">
    <source>
        <dbReference type="Proteomes" id="UP000053558"/>
    </source>
</evidence>
<dbReference type="Proteomes" id="UP000053558">
    <property type="component" value="Unassembled WGS sequence"/>
</dbReference>
<keyword evidence="2" id="KW-1133">Transmembrane helix</keyword>
<dbReference type="KEGG" id="cput:CONPUDRAFT_161695"/>
<accession>A0A5M3N8B6</accession>
<name>A0A5M3N8B6_CONPW</name>
<keyword evidence="4" id="KW-1185">Reference proteome</keyword>
<reference evidence="4" key="1">
    <citation type="journal article" date="2012" name="Science">
        <title>The Paleozoic origin of enzymatic lignin decomposition reconstructed from 31 fungal genomes.</title>
        <authorList>
            <person name="Floudas D."/>
            <person name="Binder M."/>
            <person name="Riley R."/>
            <person name="Barry K."/>
            <person name="Blanchette R.A."/>
            <person name="Henrissat B."/>
            <person name="Martinez A.T."/>
            <person name="Otillar R."/>
            <person name="Spatafora J.W."/>
            <person name="Yadav J.S."/>
            <person name="Aerts A."/>
            <person name="Benoit I."/>
            <person name="Boyd A."/>
            <person name="Carlson A."/>
            <person name="Copeland A."/>
            <person name="Coutinho P.M."/>
            <person name="de Vries R.P."/>
            <person name="Ferreira P."/>
            <person name="Findley K."/>
            <person name="Foster B."/>
            <person name="Gaskell J."/>
            <person name="Glotzer D."/>
            <person name="Gorecki P."/>
            <person name="Heitman J."/>
            <person name="Hesse C."/>
            <person name="Hori C."/>
            <person name="Igarashi K."/>
            <person name="Jurgens J.A."/>
            <person name="Kallen N."/>
            <person name="Kersten P."/>
            <person name="Kohler A."/>
            <person name="Kuees U."/>
            <person name="Kumar T.K.A."/>
            <person name="Kuo A."/>
            <person name="LaButti K."/>
            <person name="Larrondo L.F."/>
            <person name="Lindquist E."/>
            <person name="Ling A."/>
            <person name="Lombard V."/>
            <person name="Lucas S."/>
            <person name="Lundell T."/>
            <person name="Martin R."/>
            <person name="McLaughlin D.J."/>
            <person name="Morgenstern I."/>
            <person name="Morin E."/>
            <person name="Murat C."/>
            <person name="Nagy L.G."/>
            <person name="Nolan M."/>
            <person name="Ohm R.A."/>
            <person name="Patyshakuliyeva A."/>
            <person name="Rokas A."/>
            <person name="Ruiz-Duenas F.J."/>
            <person name="Sabat G."/>
            <person name="Salamov A."/>
            <person name="Samejima M."/>
            <person name="Schmutz J."/>
            <person name="Slot J.C."/>
            <person name="St John F."/>
            <person name="Stenlid J."/>
            <person name="Sun H."/>
            <person name="Sun S."/>
            <person name="Syed K."/>
            <person name="Tsang A."/>
            <person name="Wiebenga A."/>
            <person name="Young D."/>
            <person name="Pisabarro A."/>
            <person name="Eastwood D.C."/>
            <person name="Martin F."/>
            <person name="Cullen D."/>
            <person name="Grigoriev I.V."/>
            <person name="Hibbett D.S."/>
        </authorList>
    </citation>
    <scope>NUCLEOTIDE SEQUENCE [LARGE SCALE GENOMIC DNA]</scope>
    <source>
        <strain evidence="4">RWD-64-598 SS2</strain>
    </source>
</reference>
<dbReference type="EMBL" id="JH711573">
    <property type="protein sequence ID" value="EIW87085.1"/>
    <property type="molecule type" value="Genomic_DNA"/>
</dbReference>
<feature type="region of interest" description="Disordered" evidence="1">
    <location>
        <begin position="265"/>
        <end position="315"/>
    </location>
</feature>
<feature type="transmembrane region" description="Helical" evidence="2">
    <location>
        <begin position="92"/>
        <end position="120"/>
    </location>
</feature>
<dbReference type="AlphaFoldDB" id="A0A5M3N8B6"/>
<feature type="compositionally biased region" description="Polar residues" evidence="1">
    <location>
        <begin position="270"/>
        <end position="281"/>
    </location>
</feature>
<evidence type="ECO:0000256" key="1">
    <source>
        <dbReference type="SAM" id="MobiDB-lite"/>
    </source>
</evidence>
<feature type="region of interest" description="Disordered" evidence="1">
    <location>
        <begin position="186"/>
        <end position="219"/>
    </location>
</feature>
<gene>
    <name evidence="3" type="ORF">CONPUDRAFT_161695</name>
</gene>
<sequence length="315" mass="33718">MPSIPDLCPCPSCSRSAARSQPASRNQQPFKQTSYTRAITRICIASAVFGALSPVLLPLGRFALRTTWQQSALTLKALPGTVSQVLSLASHALYAAFGVGVGFASLVGFEASVTVVTLGIDQMKALLSAPPDPLQKPSTGTIRRDAASHAAPRYVPPPPPAATYRASDIDYDDDLFSQPDYIADSASLPRSSDIDYDDIPPLPSLPYQPNRGSVYDNSLSYSTRNSMSDLPLTDAYQDALAETMAHELLSSTAYSAPRFRMCSHGFADPNNPSAEGTSTSDPHGAQGSGRPANTTRNKNAPRKKSRRSARPTERE</sequence>
<keyword evidence="2" id="KW-0472">Membrane</keyword>
<feature type="transmembrane region" description="Helical" evidence="2">
    <location>
        <begin position="38"/>
        <end position="57"/>
    </location>
</feature>
<feature type="region of interest" description="Disordered" evidence="1">
    <location>
        <begin position="129"/>
        <end position="162"/>
    </location>
</feature>
<dbReference type="GeneID" id="19204565"/>